<keyword evidence="3" id="KW-1185">Reference proteome</keyword>
<dbReference type="AlphaFoldDB" id="A0A6A4LEX2"/>
<reference evidence="2 3" key="1">
    <citation type="journal article" date="2019" name="Genome Biol. Evol.">
        <title>The Rhododendron genome and chromosomal organization provide insight into shared whole-genome duplications across the heath family (Ericaceae).</title>
        <authorList>
            <person name="Soza V.L."/>
            <person name="Lindsley D."/>
            <person name="Waalkes A."/>
            <person name="Ramage E."/>
            <person name="Patwardhan R.P."/>
            <person name="Burton J.N."/>
            <person name="Adey A."/>
            <person name="Kumar A."/>
            <person name="Qiu R."/>
            <person name="Shendure J."/>
            <person name="Hall B."/>
        </authorList>
    </citation>
    <scope>NUCLEOTIDE SEQUENCE [LARGE SCALE GENOMIC DNA]</scope>
    <source>
        <strain evidence="2">RSF 1966-606</strain>
    </source>
</reference>
<dbReference type="GO" id="GO:0006914">
    <property type="term" value="P:autophagy"/>
    <property type="evidence" value="ECO:0007669"/>
    <property type="project" value="InterPro"/>
</dbReference>
<protein>
    <recommendedName>
        <fullName evidence="1">BCAS3 domain-containing protein</fullName>
    </recommendedName>
</protein>
<dbReference type="PANTHER" id="PTHR13268:SF7">
    <property type="entry name" value="AUTOPHAGY-RELATED PROTEIN 18F"/>
    <property type="match status" value="1"/>
</dbReference>
<dbReference type="InterPro" id="IPR045142">
    <property type="entry name" value="BCAS3-like"/>
</dbReference>
<name>A0A6A4LEX2_9ERIC</name>
<accession>A0A6A4LEX2</accession>
<evidence type="ECO:0000259" key="1">
    <source>
        <dbReference type="Pfam" id="PF12490"/>
    </source>
</evidence>
<organism evidence="2 3">
    <name type="scientific">Rhododendron williamsianum</name>
    <dbReference type="NCBI Taxonomy" id="262921"/>
    <lineage>
        <taxon>Eukaryota</taxon>
        <taxon>Viridiplantae</taxon>
        <taxon>Streptophyta</taxon>
        <taxon>Embryophyta</taxon>
        <taxon>Tracheophyta</taxon>
        <taxon>Spermatophyta</taxon>
        <taxon>Magnoliopsida</taxon>
        <taxon>eudicotyledons</taxon>
        <taxon>Gunneridae</taxon>
        <taxon>Pentapetalae</taxon>
        <taxon>asterids</taxon>
        <taxon>Ericales</taxon>
        <taxon>Ericaceae</taxon>
        <taxon>Ericoideae</taxon>
        <taxon>Rhodoreae</taxon>
        <taxon>Rhododendron</taxon>
    </lineage>
</organism>
<proteinExistence type="predicted"/>
<feature type="non-terminal residue" evidence="2">
    <location>
        <position position="1"/>
    </location>
</feature>
<dbReference type="OrthoDB" id="25778at2759"/>
<dbReference type="Pfam" id="PF12490">
    <property type="entry name" value="BCAS3"/>
    <property type="match status" value="1"/>
</dbReference>
<dbReference type="Proteomes" id="UP000428333">
    <property type="component" value="Linkage Group LG05"/>
</dbReference>
<dbReference type="GO" id="GO:0005737">
    <property type="term" value="C:cytoplasm"/>
    <property type="evidence" value="ECO:0007669"/>
    <property type="project" value="TreeGrafter"/>
</dbReference>
<dbReference type="GO" id="GO:0042594">
    <property type="term" value="P:response to starvation"/>
    <property type="evidence" value="ECO:0007669"/>
    <property type="project" value="TreeGrafter"/>
</dbReference>
<evidence type="ECO:0000313" key="3">
    <source>
        <dbReference type="Proteomes" id="UP000428333"/>
    </source>
</evidence>
<dbReference type="PANTHER" id="PTHR13268">
    <property type="entry name" value="BREAST CARCINOMA AMPLIFIED SEQUENCE 3"/>
    <property type="match status" value="1"/>
</dbReference>
<feature type="domain" description="BCAS3" evidence="1">
    <location>
        <begin position="251"/>
        <end position="299"/>
    </location>
</feature>
<dbReference type="EMBL" id="QEFC01001185">
    <property type="protein sequence ID" value="KAE9459206.1"/>
    <property type="molecule type" value="Genomic_DNA"/>
</dbReference>
<comment type="caution">
    <text evidence="2">The sequence shown here is derived from an EMBL/GenBank/DDBJ whole genome shotgun (WGS) entry which is preliminary data.</text>
</comment>
<sequence length="356" mass="38962">IVTLGDTGYKKLSRYYSELLPESDSSVQLGNPGWRVNRTINGHSPDAGMLECPAILTLTDLGLIVTASVQGHNINVFRIMPLQSESSSRSDSRASHIHLYRLQRGYTGYQFQLRQSLDHDKFLKRDKPFVCYISFRGIGSHSLNQQCLCGSGSPVTLSVVSRIRSGSNGWKSTVSGVAAAAMGRMSSLPGAIASAFHNCKGNDFHAGNSSLKALNHLLVFSPSGSLIQYALQASSGLESAAVVSGLGPRDSSPENDARLVVEAIQKWNICQKQNWREREDNSDIYGENGNSDSSKNFPEICFQSMTIDGIKIDGEPTSGGEIEIERIPTCMIEARSKDLVPIYEYLHTPKFQQARL</sequence>
<gene>
    <name evidence="2" type="ORF">C3L33_08893</name>
</gene>
<dbReference type="InterPro" id="IPR022175">
    <property type="entry name" value="BCAS3_dom"/>
</dbReference>
<evidence type="ECO:0000313" key="2">
    <source>
        <dbReference type="EMBL" id="KAE9459206.1"/>
    </source>
</evidence>